<keyword evidence="2 3" id="KW-0040">ANK repeat</keyword>
<dbReference type="SMART" id="SM00248">
    <property type="entry name" value="ANK"/>
    <property type="match status" value="7"/>
</dbReference>
<dbReference type="EMBL" id="CADCXV010000258">
    <property type="protein sequence ID" value="CAB0029122.1"/>
    <property type="molecule type" value="Genomic_DNA"/>
</dbReference>
<evidence type="ECO:0000313" key="5">
    <source>
        <dbReference type="Proteomes" id="UP000479190"/>
    </source>
</evidence>
<evidence type="ECO:0000313" key="4">
    <source>
        <dbReference type="EMBL" id="CAB0029122.1"/>
    </source>
</evidence>
<evidence type="ECO:0000256" key="3">
    <source>
        <dbReference type="PROSITE-ProRule" id="PRU00023"/>
    </source>
</evidence>
<dbReference type="InterPro" id="IPR036770">
    <property type="entry name" value="Ankyrin_rpt-contain_sf"/>
</dbReference>
<sequence length="646" mass="74834">MPYIQAPGIMDLQIFAILRFLRMAYMVLLRTVRVWSVHYALMNLHTDSQQQQHQAKAVNQPFVNEKSFRESNKSKERNDSDDMDVLDEDNVKKLINLRKNMDWLIETERHKLLDQFYLLIIKWEGQLPNLSEIFRAEEFDWLLVQDVYNETHPGVVTLINFVIRTDYADKPDLDKDGIPILHRTTAVHLAARSSSSKVRNNIPKLFEIYKNVNYIDESGLTHFHVACKYGYKDVVKKFLELGQDPNCLEQKFVDPPLHLALKHQHKDVIELLLRSGADANMANKDGLTPLHVMCKVGVSEELFFKVNDELKKPVQVNARDKLGRTPLHFACYETVAARLLKSGADPTLADEDGSTPLHTICKKGENDLLVKALLNAEAYFNRSVVDARDKLGRTPLQWAVANLLSDAVDVLLDHGANLSNFVFPTEDYFAEIYTFECTLQMVVFPAMYIIGSLESKGYRLDQTSALMIMKLFAKHGLIDDSVDINECLRSDEEFLSIAKEQLVSPRMSLYDFLQLPPEEAEKLFTVKHYKEFTSEISHIHNRSHKAYIKYLCETITRRFFLRWALELFSKKNSWLSKGYCEMFIGQLKIKALLDICMEATNESTQQLDSVRTEFIKKYYNRNLSLSYSFISYCKAFIRYFELKYNN</sequence>
<dbReference type="Pfam" id="PF00023">
    <property type="entry name" value="Ank"/>
    <property type="match status" value="1"/>
</dbReference>
<dbReference type="Pfam" id="PF12796">
    <property type="entry name" value="Ank_2"/>
    <property type="match status" value="1"/>
</dbReference>
<dbReference type="PROSITE" id="PS50297">
    <property type="entry name" value="ANK_REP_REGION"/>
    <property type="match status" value="4"/>
</dbReference>
<feature type="repeat" description="ANK" evidence="3">
    <location>
        <begin position="352"/>
        <end position="381"/>
    </location>
</feature>
<evidence type="ECO:0000256" key="1">
    <source>
        <dbReference type="ARBA" id="ARBA00022737"/>
    </source>
</evidence>
<reference evidence="4 5" key="1">
    <citation type="submission" date="2020-02" db="EMBL/GenBank/DDBJ databases">
        <authorList>
            <person name="Ferguson B K."/>
        </authorList>
    </citation>
    <scope>NUCLEOTIDE SEQUENCE [LARGE SCALE GENOMIC DNA]</scope>
</reference>
<dbReference type="Gene3D" id="1.25.40.20">
    <property type="entry name" value="Ankyrin repeat-containing domain"/>
    <property type="match status" value="2"/>
</dbReference>
<dbReference type="PANTHER" id="PTHR24180">
    <property type="entry name" value="CYCLIN-DEPENDENT KINASE INHIBITOR 2C-RELATED"/>
    <property type="match status" value="1"/>
</dbReference>
<keyword evidence="5" id="KW-1185">Reference proteome</keyword>
<feature type="repeat" description="ANK" evidence="3">
    <location>
        <begin position="391"/>
        <end position="419"/>
    </location>
</feature>
<dbReference type="PANTHER" id="PTHR24180:SF45">
    <property type="entry name" value="POLY [ADP-RIBOSE] POLYMERASE TANKYRASE"/>
    <property type="match status" value="1"/>
</dbReference>
<dbReference type="PRINTS" id="PR01415">
    <property type="entry name" value="ANKYRIN"/>
</dbReference>
<proteinExistence type="predicted"/>
<protein>
    <submittedName>
        <fullName evidence="4">Uncharacterized protein</fullName>
    </submittedName>
</protein>
<dbReference type="OrthoDB" id="6370843at2759"/>
<keyword evidence="1" id="KW-0677">Repeat</keyword>
<name>A0A6H5HXW2_9HYME</name>
<evidence type="ECO:0000256" key="2">
    <source>
        <dbReference type="ARBA" id="ARBA00023043"/>
    </source>
</evidence>
<feature type="repeat" description="ANK" evidence="3">
    <location>
        <begin position="256"/>
        <end position="284"/>
    </location>
</feature>
<feature type="repeat" description="ANK" evidence="3">
    <location>
        <begin position="218"/>
        <end position="250"/>
    </location>
</feature>
<dbReference type="AlphaFoldDB" id="A0A6H5HXW2"/>
<gene>
    <name evidence="4" type="ORF">TBRA_LOCUS1202</name>
</gene>
<dbReference type="PROSITE" id="PS50088">
    <property type="entry name" value="ANK_REPEAT"/>
    <property type="match status" value="4"/>
</dbReference>
<dbReference type="Proteomes" id="UP000479190">
    <property type="component" value="Unassembled WGS sequence"/>
</dbReference>
<organism evidence="4 5">
    <name type="scientific">Trichogramma brassicae</name>
    <dbReference type="NCBI Taxonomy" id="86971"/>
    <lineage>
        <taxon>Eukaryota</taxon>
        <taxon>Metazoa</taxon>
        <taxon>Ecdysozoa</taxon>
        <taxon>Arthropoda</taxon>
        <taxon>Hexapoda</taxon>
        <taxon>Insecta</taxon>
        <taxon>Pterygota</taxon>
        <taxon>Neoptera</taxon>
        <taxon>Endopterygota</taxon>
        <taxon>Hymenoptera</taxon>
        <taxon>Apocrita</taxon>
        <taxon>Proctotrupomorpha</taxon>
        <taxon>Chalcidoidea</taxon>
        <taxon>Trichogrammatidae</taxon>
        <taxon>Trichogramma</taxon>
    </lineage>
</organism>
<accession>A0A6H5HXW2</accession>
<dbReference type="InterPro" id="IPR002110">
    <property type="entry name" value="Ankyrin_rpt"/>
</dbReference>
<dbReference type="InterPro" id="IPR051637">
    <property type="entry name" value="Ank_repeat_dom-contain_49"/>
</dbReference>
<dbReference type="SUPFAM" id="SSF48403">
    <property type="entry name" value="Ankyrin repeat"/>
    <property type="match status" value="1"/>
</dbReference>